<evidence type="ECO:0000256" key="1">
    <source>
        <dbReference type="SAM" id="MobiDB-lite"/>
    </source>
</evidence>
<dbReference type="EMBL" id="BAAAPM010000003">
    <property type="protein sequence ID" value="GAA1713390.1"/>
    <property type="molecule type" value="Genomic_DNA"/>
</dbReference>
<organism evidence="3 4">
    <name type="scientific">Isoptericola hypogeus</name>
    <dbReference type="NCBI Taxonomy" id="300179"/>
    <lineage>
        <taxon>Bacteria</taxon>
        <taxon>Bacillati</taxon>
        <taxon>Actinomycetota</taxon>
        <taxon>Actinomycetes</taxon>
        <taxon>Micrococcales</taxon>
        <taxon>Promicromonosporaceae</taxon>
        <taxon>Isoptericola</taxon>
    </lineage>
</organism>
<keyword evidence="2" id="KW-0812">Transmembrane</keyword>
<gene>
    <name evidence="3" type="ORF">GCM10009809_06930</name>
</gene>
<proteinExistence type="predicted"/>
<accession>A0ABN2IWZ7</accession>
<feature type="compositionally biased region" description="Basic and acidic residues" evidence="1">
    <location>
        <begin position="133"/>
        <end position="145"/>
    </location>
</feature>
<keyword evidence="2" id="KW-0472">Membrane</keyword>
<comment type="caution">
    <text evidence="3">The sequence shown here is derived from an EMBL/GenBank/DDBJ whole genome shotgun (WGS) entry which is preliminary data.</text>
</comment>
<evidence type="ECO:0000256" key="2">
    <source>
        <dbReference type="SAM" id="Phobius"/>
    </source>
</evidence>
<name>A0ABN2IWZ7_9MICO</name>
<protein>
    <recommendedName>
        <fullName evidence="5">Flagellar biosynthetic protein FliP</fullName>
    </recommendedName>
</protein>
<feature type="transmembrane region" description="Helical" evidence="2">
    <location>
        <begin position="74"/>
        <end position="94"/>
    </location>
</feature>
<sequence length="145" mass="15972">MKRQIFRFVGHYVEMVAAMLAGMFVLAWPWGMIWPGLGDHPAADTLVMAANMTIGMAAWMAIRRHGPRMIGEMSVAMLAPFMVLLAPLAAGLITVDTLSTAGHVLMFLTMLGAMLARRDHYLHAHRGSGQVRSRQDDRLENAAAR</sequence>
<dbReference type="RefSeq" id="WP_344245714.1">
    <property type="nucleotide sequence ID" value="NZ_BAAAPM010000003.1"/>
</dbReference>
<feature type="transmembrane region" description="Helical" evidence="2">
    <location>
        <begin position="42"/>
        <end position="62"/>
    </location>
</feature>
<evidence type="ECO:0000313" key="3">
    <source>
        <dbReference type="EMBL" id="GAA1713390.1"/>
    </source>
</evidence>
<keyword evidence="4" id="KW-1185">Reference proteome</keyword>
<reference evidence="3 4" key="1">
    <citation type="journal article" date="2019" name="Int. J. Syst. Evol. Microbiol.">
        <title>The Global Catalogue of Microorganisms (GCM) 10K type strain sequencing project: providing services to taxonomists for standard genome sequencing and annotation.</title>
        <authorList>
            <consortium name="The Broad Institute Genomics Platform"/>
            <consortium name="The Broad Institute Genome Sequencing Center for Infectious Disease"/>
            <person name="Wu L."/>
            <person name="Ma J."/>
        </authorList>
    </citation>
    <scope>NUCLEOTIDE SEQUENCE [LARGE SCALE GENOMIC DNA]</scope>
    <source>
        <strain evidence="3 4">JCM 15589</strain>
    </source>
</reference>
<feature type="transmembrane region" description="Helical" evidence="2">
    <location>
        <begin position="12"/>
        <end position="30"/>
    </location>
</feature>
<keyword evidence="2" id="KW-1133">Transmembrane helix</keyword>
<evidence type="ECO:0000313" key="4">
    <source>
        <dbReference type="Proteomes" id="UP001501138"/>
    </source>
</evidence>
<dbReference type="Proteomes" id="UP001501138">
    <property type="component" value="Unassembled WGS sequence"/>
</dbReference>
<evidence type="ECO:0008006" key="5">
    <source>
        <dbReference type="Google" id="ProtNLM"/>
    </source>
</evidence>
<feature type="region of interest" description="Disordered" evidence="1">
    <location>
        <begin position="126"/>
        <end position="145"/>
    </location>
</feature>
<feature type="transmembrane region" description="Helical" evidence="2">
    <location>
        <begin position="100"/>
        <end position="116"/>
    </location>
</feature>